<feature type="domain" description="Disease resistance R13L4/SHOC-2-like LRR" evidence="10">
    <location>
        <begin position="576"/>
        <end position="845"/>
    </location>
</feature>
<evidence type="ECO:0000259" key="10">
    <source>
        <dbReference type="Pfam" id="PF23598"/>
    </source>
</evidence>
<dbReference type="InterPro" id="IPR027417">
    <property type="entry name" value="P-loop_NTPase"/>
</dbReference>
<dbReference type="Proteomes" id="UP001604336">
    <property type="component" value="Unassembled WGS sequence"/>
</dbReference>
<dbReference type="Pfam" id="PF00931">
    <property type="entry name" value="NB-ARC"/>
    <property type="match status" value="1"/>
</dbReference>
<sequence length="929" mass="106823">MVETIINMVVKRLAPIIEKRVRDEVNLVLNSAKEAGSLVSKLKMIQQLLDDAERKGVTDPQVKAWLGKIEDAAYEMDDALDEWEMKIHELEMEGSEDVSDFWEKVSSFIQSLCLCFEHVVDRRRIALKIKELNGRLESIAKENEDEFKFLPKLSGEKDQDSQDFKRVLETSYVDNSKVKGRDNDHKILVSKLLSESKQGNGIHIISIVGTGGLGKTTLAKLVYNDFNVEQYFQQKIWICVSDPFDEIRIANAILESFPQISTNLKEFQSLLQRIETTVSGKRFLLVLDDVWKHDDKKWEPLKMCLSKGAPGSKILVTTRNVDVAEMMGSVDTHRLRPLSDSECFALLSHIAFEKQKEPHNMLEDIGRKIARKCDGLPLAAKTLGSLLRRKDTVQEWQDVLNSEIWQMEIAEVEIFPHLYLSYNELLPAVKRCFSYCAIFPKDLEIEENTLIRMWMAQGFLSGETAEKMELKGREYIQDLAVRSFFQDIEEDDLSGHISSCKMHDIIHDFAQFLTKSECFTCNVDITDDEDITAKEAFCRNARHLSWKDHGRASSPILICSVEKLRSFLCKNYLPPHVLSTLKSVRVLNLSKCRLQELSPEIGNLIHLRYLDLSFNRRIRELPRTVCDLYYLQTLILDACDNLSKLPEEIYKLINLRHLVVDEMNDAASIPQGLEKLTGLRTLSCFKTARGGSRLGWLKNLNQLEGHMDIIIDNINEESDVIEAQNAALKNKNGIRSLHLTFRGEVRMDVMEALQPPPNLLGLLFYGYVGIEFPRWITTSFNNLKYLRIMYCSSLPPLGNLEFLEELSIWSMKNMKYLGRELLGLTGDGRAIAFPKLKSIQFFSCKEWTEWEDITEEEEEEKDVVSLMPCLQKLVVFYCPNLKALPHRLLRRTPLDELDITHSNLLIEQFKSRGGYEFLSPTCQVKIHMD</sequence>
<feature type="domain" description="Disease resistance N-terminal" evidence="8">
    <location>
        <begin position="9"/>
        <end position="92"/>
    </location>
</feature>
<comment type="caution">
    <text evidence="11">The sequence shown here is derived from an EMBL/GenBank/DDBJ whole genome shotgun (WGS) entry which is preliminary data.</text>
</comment>
<evidence type="ECO:0000259" key="7">
    <source>
        <dbReference type="Pfam" id="PF00931"/>
    </source>
</evidence>
<keyword evidence="4" id="KW-0547">Nucleotide-binding</keyword>
<dbReference type="Pfam" id="PF23559">
    <property type="entry name" value="WHD_DRP"/>
    <property type="match status" value="1"/>
</dbReference>
<dbReference type="FunFam" id="1.10.10.10:FF:000322">
    <property type="entry name" value="Probable disease resistance protein At1g63360"/>
    <property type="match status" value="1"/>
</dbReference>
<evidence type="ECO:0000313" key="12">
    <source>
        <dbReference type="Proteomes" id="UP001604336"/>
    </source>
</evidence>
<reference evidence="12" key="1">
    <citation type="submission" date="2024-07" db="EMBL/GenBank/DDBJ databases">
        <title>Two chromosome-level genome assemblies of Korean endemic species Abeliophyllum distichum and Forsythia ovata (Oleaceae).</title>
        <authorList>
            <person name="Jang H."/>
        </authorList>
    </citation>
    <scope>NUCLEOTIDE SEQUENCE [LARGE SCALE GENOMIC DNA]</scope>
</reference>
<dbReference type="Gene3D" id="1.20.5.4130">
    <property type="match status" value="1"/>
</dbReference>
<protein>
    <submittedName>
        <fullName evidence="11">Disease resistance RPP13-like protein 1</fullName>
    </submittedName>
</protein>
<dbReference type="GO" id="GO:0051607">
    <property type="term" value="P:defense response to virus"/>
    <property type="evidence" value="ECO:0007669"/>
    <property type="project" value="UniProtKB-ARBA"/>
</dbReference>
<dbReference type="Gene3D" id="1.10.10.10">
    <property type="entry name" value="Winged helix-like DNA-binding domain superfamily/Winged helix DNA-binding domain"/>
    <property type="match status" value="1"/>
</dbReference>
<evidence type="ECO:0000256" key="2">
    <source>
        <dbReference type="ARBA" id="ARBA00022614"/>
    </source>
</evidence>
<dbReference type="SUPFAM" id="SSF52540">
    <property type="entry name" value="P-loop containing nucleoside triphosphate hydrolases"/>
    <property type="match status" value="1"/>
</dbReference>
<dbReference type="Gene3D" id="3.80.10.10">
    <property type="entry name" value="Ribonuclease Inhibitor"/>
    <property type="match status" value="1"/>
</dbReference>
<dbReference type="AlphaFoldDB" id="A0ABD1QTM0"/>
<keyword evidence="5" id="KW-0611">Plant defense</keyword>
<dbReference type="SUPFAM" id="SSF52058">
    <property type="entry name" value="L domain-like"/>
    <property type="match status" value="1"/>
</dbReference>
<evidence type="ECO:0000256" key="6">
    <source>
        <dbReference type="ARBA" id="ARBA00022840"/>
    </source>
</evidence>
<keyword evidence="12" id="KW-1185">Reference proteome</keyword>
<dbReference type="Gene3D" id="1.10.8.430">
    <property type="entry name" value="Helical domain of apoptotic protease-activating factors"/>
    <property type="match status" value="1"/>
</dbReference>
<gene>
    <name evidence="11" type="ORF">Adt_32245</name>
</gene>
<name>A0ABD1QTM0_9LAMI</name>
<dbReference type="InterPro" id="IPR002182">
    <property type="entry name" value="NB-ARC"/>
</dbReference>
<organism evidence="11 12">
    <name type="scientific">Abeliophyllum distichum</name>
    <dbReference type="NCBI Taxonomy" id="126358"/>
    <lineage>
        <taxon>Eukaryota</taxon>
        <taxon>Viridiplantae</taxon>
        <taxon>Streptophyta</taxon>
        <taxon>Embryophyta</taxon>
        <taxon>Tracheophyta</taxon>
        <taxon>Spermatophyta</taxon>
        <taxon>Magnoliopsida</taxon>
        <taxon>eudicotyledons</taxon>
        <taxon>Gunneridae</taxon>
        <taxon>Pentapetalae</taxon>
        <taxon>asterids</taxon>
        <taxon>lamiids</taxon>
        <taxon>Lamiales</taxon>
        <taxon>Oleaceae</taxon>
        <taxon>Forsythieae</taxon>
        <taxon>Abeliophyllum</taxon>
    </lineage>
</organism>
<dbReference type="InterPro" id="IPR032675">
    <property type="entry name" value="LRR_dom_sf"/>
</dbReference>
<dbReference type="InterPro" id="IPR055414">
    <property type="entry name" value="LRR_R13L4/SHOC2-like"/>
</dbReference>
<dbReference type="PRINTS" id="PR00364">
    <property type="entry name" value="DISEASERSIST"/>
</dbReference>
<evidence type="ECO:0000259" key="8">
    <source>
        <dbReference type="Pfam" id="PF18052"/>
    </source>
</evidence>
<dbReference type="FunFam" id="3.40.50.300:FF:001091">
    <property type="entry name" value="Probable disease resistance protein At1g61300"/>
    <property type="match status" value="1"/>
</dbReference>
<dbReference type="InterPro" id="IPR058922">
    <property type="entry name" value="WHD_DRP"/>
</dbReference>
<keyword evidence="2" id="KW-0433">Leucine-rich repeat</keyword>
<dbReference type="Pfam" id="PF18052">
    <property type="entry name" value="Rx_N"/>
    <property type="match status" value="1"/>
</dbReference>
<evidence type="ECO:0000256" key="5">
    <source>
        <dbReference type="ARBA" id="ARBA00022821"/>
    </source>
</evidence>
<keyword evidence="3" id="KW-0677">Repeat</keyword>
<dbReference type="InterPro" id="IPR041118">
    <property type="entry name" value="Rx_N"/>
</dbReference>
<dbReference type="PANTHER" id="PTHR36766:SF45">
    <property type="entry name" value="NB-ARC DOMAIN-CONTAINING PROTEIN"/>
    <property type="match status" value="1"/>
</dbReference>
<feature type="domain" description="Disease resistance protein winged helix" evidence="9">
    <location>
        <begin position="438"/>
        <end position="510"/>
    </location>
</feature>
<feature type="domain" description="NB-ARC" evidence="7">
    <location>
        <begin position="191"/>
        <end position="356"/>
    </location>
</feature>
<dbReference type="PANTHER" id="PTHR36766">
    <property type="entry name" value="PLANT BROAD-SPECTRUM MILDEW RESISTANCE PROTEIN RPW8"/>
    <property type="match status" value="1"/>
</dbReference>
<dbReference type="InterPro" id="IPR036388">
    <property type="entry name" value="WH-like_DNA-bd_sf"/>
</dbReference>
<proteinExistence type="inferred from homology"/>
<evidence type="ECO:0000256" key="3">
    <source>
        <dbReference type="ARBA" id="ARBA00022737"/>
    </source>
</evidence>
<comment type="similarity">
    <text evidence="1">Belongs to the disease resistance NB-LRR family.</text>
</comment>
<dbReference type="GO" id="GO:0005524">
    <property type="term" value="F:ATP binding"/>
    <property type="evidence" value="ECO:0007669"/>
    <property type="project" value="UniProtKB-KW"/>
</dbReference>
<evidence type="ECO:0000256" key="4">
    <source>
        <dbReference type="ARBA" id="ARBA00022741"/>
    </source>
</evidence>
<dbReference type="CDD" id="cd14798">
    <property type="entry name" value="RX-CC_like"/>
    <property type="match status" value="1"/>
</dbReference>
<evidence type="ECO:0000259" key="9">
    <source>
        <dbReference type="Pfam" id="PF23559"/>
    </source>
</evidence>
<dbReference type="Pfam" id="PF23598">
    <property type="entry name" value="LRR_14"/>
    <property type="match status" value="1"/>
</dbReference>
<evidence type="ECO:0000313" key="11">
    <source>
        <dbReference type="EMBL" id="KAL2479279.1"/>
    </source>
</evidence>
<dbReference type="EMBL" id="JBFOLK010000010">
    <property type="protein sequence ID" value="KAL2479279.1"/>
    <property type="molecule type" value="Genomic_DNA"/>
</dbReference>
<dbReference type="Gene3D" id="3.40.50.300">
    <property type="entry name" value="P-loop containing nucleotide triphosphate hydrolases"/>
    <property type="match status" value="1"/>
</dbReference>
<keyword evidence="6" id="KW-0067">ATP-binding</keyword>
<evidence type="ECO:0000256" key="1">
    <source>
        <dbReference type="ARBA" id="ARBA00008894"/>
    </source>
</evidence>
<accession>A0ABD1QTM0</accession>
<dbReference type="InterPro" id="IPR038005">
    <property type="entry name" value="RX-like_CC"/>
</dbReference>
<dbReference type="InterPro" id="IPR042197">
    <property type="entry name" value="Apaf_helical"/>
</dbReference>